<organism evidence="3">
    <name type="scientific">Culex pipiens</name>
    <name type="common">House mosquito</name>
    <dbReference type="NCBI Taxonomy" id="7175"/>
    <lineage>
        <taxon>Eukaryota</taxon>
        <taxon>Metazoa</taxon>
        <taxon>Ecdysozoa</taxon>
        <taxon>Arthropoda</taxon>
        <taxon>Hexapoda</taxon>
        <taxon>Insecta</taxon>
        <taxon>Pterygota</taxon>
        <taxon>Neoptera</taxon>
        <taxon>Endopterygota</taxon>
        <taxon>Diptera</taxon>
        <taxon>Nematocera</taxon>
        <taxon>Culicoidea</taxon>
        <taxon>Culicidae</taxon>
        <taxon>Culicinae</taxon>
        <taxon>Culicini</taxon>
        <taxon>Culex</taxon>
        <taxon>Culex</taxon>
    </lineage>
</organism>
<dbReference type="EMBL" id="HBUE01197076">
    <property type="protein sequence ID" value="CAG6528126.1"/>
    <property type="molecule type" value="Transcribed_RNA"/>
</dbReference>
<proteinExistence type="predicted"/>
<accession>A0A8D8JTC5</accession>
<sequence>MMSKRKFPEPPAPPEDPPKERNLLLRSSSLPSESSVSSSRAELLADDSAPFWSSASPTDLVSWSVARATRIAFIASLSPARSSDSSVFRFSLVVICEMVGNSSRRIPIVRLFRSLIFWSPESTSVMTSSSLSPSRGIFISSMSVFGSGSGRASGTGLARTATRALHITAVTSSRFFMTFFFLCVLFVVVVDYYYLS</sequence>
<name>A0A8D8JTC5_CULPI</name>
<feature type="compositionally biased region" description="Low complexity" evidence="1">
    <location>
        <begin position="24"/>
        <end position="37"/>
    </location>
</feature>
<protein>
    <submittedName>
        <fullName evidence="3">(northern house mosquito) hypothetical protein</fullName>
    </submittedName>
</protein>
<dbReference type="AlphaFoldDB" id="A0A8D8JTC5"/>
<reference evidence="3" key="1">
    <citation type="submission" date="2021-05" db="EMBL/GenBank/DDBJ databases">
        <authorList>
            <person name="Alioto T."/>
            <person name="Alioto T."/>
            <person name="Gomez Garrido J."/>
        </authorList>
    </citation>
    <scope>NUCLEOTIDE SEQUENCE</scope>
</reference>
<keyword evidence="2" id="KW-0472">Membrane</keyword>
<evidence type="ECO:0000256" key="2">
    <source>
        <dbReference type="SAM" id="Phobius"/>
    </source>
</evidence>
<feature type="region of interest" description="Disordered" evidence="1">
    <location>
        <begin position="1"/>
        <end position="37"/>
    </location>
</feature>
<dbReference type="EMBL" id="HBUE01303103">
    <property type="protein sequence ID" value="CAG6579860.1"/>
    <property type="molecule type" value="Transcribed_RNA"/>
</dbReference>
<keyword evidence="2" id="KW-1133">Transmembrane helix</keyword>
<feature type="transmembrane region" description="Helical" evidence="2">
    <location>
        <begin position="175"/>
        <end position="195"/>
    </location>
</feature>
<evidence type="ECO:0000256" key="1">
    <source>
        <dbReference type="SAM" id="MobiDB-lite"/>
    </source>
</evidence>
<keyword evidence="2" id="KW-0812">Transmembrane</keyword>
<evidence type="ECO:0000313" key="3">
    <source>
        <dbReference type="EMBL" id="CAG6579860.1"/>
    </source>
</evidence>